<dbReference type="InterPro" id="IPR001164">
    <property type="entry name" value="ArfGAP_dom"/>
</dbReference>
<dbReference type="PRINTS" id="PR00405">
    <property type="entry name" value="REVINTRACTNG"/>
</dbReference>
<dbReference type="SMART" id="SM00105">
    <property type="entry name" value="ArfGap"/>
    <property type="match status" value="1"/>
</dbReference>
<feature type="compositionally biased region" description="Basic and acidic residues" evidence="6">
    <location>
        <begin position="427"/>
        <end position="436"/>
    </location>
</feature>
<feature type="region of interest" description="Disordered" evidence="6">
    <location>
        <begin position="148"/>
        <end position="206"/>
    </location>
</feature>
<dbReference type="EMBL" id="JAFNEN010000016">
    <property type="protein sequence ID" value="KAG8200326.1"/>
    <property type="molecule type" value="Genomic_DNA"/>
</dbReference>
<dbReference type="GO" id="GO:0000139">
    <property type="term" value="C:Golgi membrane"/>
    <property type="evidence" value="ECO:0007669"/>
    <property type="project" value="TreeGrafter"/>
</dbReference>
<feature type="domain" description="Arf-GAP" evidence="7">
    <location>
        <begin position="21"/>
        <end position="138"/>
    </location>
</feature>
<dbReference type="CDD" id="cd08830">
    <property type="entry name" value="ArfGap_ArfGap1"/>
    <property type="match status" value="1"/>
</dbReference>
<dbReference type="Gene3D" id="1.10.220.150">
    <property type="entry name" value="Arf GTPase activating protein"/>
    <property type="match status" value="1"/>
</dbReference>
<evidence type="ECO:0000313" key="8">
    <source>
        <dbReference type="EMBL" id="KAG8200326.1"/>
    </source>
</evidence>
<dbReference type="InterPro" id="IPR038508">
    <property type="entry name" value="ArfGAP_dom_sf"/>
</dbReference>
<dbReference type="Proteomes" id="UP000827092">
    <property type="component" value="Unassembled WGS sequence"/>
</dbReference>
<keyword evidence="9" id="KW-1185">Reference proteome</keyword>
<evidence type="ECO:0000256" key="6">
    <source>
        <dbReference type="SAM" id="MobiDB-lite"/>
    </source>
</evidence>
<dbReference type="GO" id="GO:0005096">
    <property type="term" value="F:GTPase activator activity"/>
    <property type="evidence" value="ECO:0007669"/>
    <property type="project" value="UniProtKB-KW"/>
</dbReference>
<keyword evidence="4" id="KW-0862">Zinc</keyword>
<evidence type="ECO:0000256" key="4">
    <source>
        <dbReference type="ARBA" id="ARBA00022833"/>
    </source>
</evidence>
<evidence type="ECO:0000256" key="3">
    <source>
        <dbReference type="ARBA" id="ARBA00022771"/>
    </source>
</evidence>
<comment type="caution">
    <text evidence="8">The sequence shown here is derived from an EMBL/GenBank/DDBJ whole genome shotgun (WGS) entry which is preliminary data.</text>
</comment>
<keyword evidence="2" id="KW-0479">Metal-binding</keyword>
<evidence type="ECO:0000313" key="9">
    <source>
        <dbReference type="Proteomes" id="UP000827092"/>
    </source>
</evidence>
<proteinExistence type="predicted"/>
<evidence type="ECO:0000256" key="2">
    <source>
        <dbReference type="ARBA" id="ARBA00022723"/>
    </source>
</evidence>
<protein>
    <recommendedName>
        <fullName evidence="7">Arf-GAP domain-containing protein</fullName>
    </recommendedName>
</protein>
<sequence>MTVFDIFFIQFKYKMASPRTKRVLQDLRTKDGNNNCFECGAHNPQWASVTYGLWICLECSGKHRGLGVHISFVRSISMDKWKDIELEKMKAGGNRKAKQFLESQPDYNSKLPLSEKYSTKAAAFYRDKISTEAQGKSWSIETSSAKNYTSSTIPKSSSSSSLKSHNTNSNYSGTGSSSHYNSEDWDNFNSGGYQSSVPDKSVSQQRDSFFNKRQEENMQRPDNIPPNQGGRYTGFGYQMAAPPRSQSQELMDGAWSSFSTGWSSFASGASKLAFKASEGAVKLGSIASQKVVELSETVNEKVKEGTLVDELQSSVTTIGFKVADVGKKGWSDLSSMFNQKVTLDKAEGAPSEKSSLLGLGSPKNLNSPSNQGASSNDWQGDDWKWSNEQQQSRNSNYNSPTAEEPPSPKHTSSKTRSSRKSTPTSPENKKMLKDEDNLIDFGNSGEHKPNKESPTTDWDNNWDEQSWDPLEKKSSSSKGGYQRIGSKKD</sequence>
<evidence type="ECO:0000256" key="5">
    <source>
        <dbReference type="PROSITE-ProRule" id="PRU00288"/>
    </source>
</evidence>
<accession>A0AAV6VX27</accession>
<evidence type="ECO:0000256" key="1">
    <source>
        <dbReference type="ARBA" id="ARBA00022468"/>
    </source>
</evidence>
<dbReference type="AlphaFoldDB" id="A0AAV6VX27"/>
<feature type="compositionally biased region" description="Polar residues" evidence="6">
    <location>
        <begin position="363"/>
        <end position="378"/>
    </location>
</feature>
<keyword evidence="3 5" id="KW-0863">Zinc-finger</keyword>
<dbReference type="InterPro" id="IPR037278">
    <property type="entry name" value="ARFGAP/RecO"/>
</dbReference>
<dbReference type="FunFam" id="1.10.220.150:FF:000014">
    <property type="entry name" value="ADP-ribosylation factor GTPase-activating protein"/>
    <property type="match status" value="1"/>
</dbReference>
<dbReference type="SUPFAM" id="SSF57863">
    <property type="entry name" value="ArfGap/RecO-like zinc finger"/>
    <property type="match status" value="1"/>
</dbReference>
<keyword evidence="1" id="KW-0343">GTPase activation</keyword>
<dbReference type="GO" id="GO:0008270">
    <property type="term" value="F:zinc ion binding"/>
    <property type="evidence" value="ECO:0007669"/>
    <property type="project" value="UniProtKB-KW"/>
</dbReference>
<dbReference type="PROSITE" id="PS50115">
    <property type="entry name" value="ARFGAP"/>
    <property type="match status" value="1"/>
</dbReference>
<dbReference type="PANTHER" id="PTHR46395">
    <property type="entry name" value="ADP-RIBOSYLATION FACTOR GTPASE-ACTIVATING PROTEIN 1"/>
    <property type="match status" value="1"/>
</dbReference>
<dbReference type="PANTHER" id="PTHR46395:SF1">
    <property type="entry name" value="ADP-RIBOSYLATION FACTOR GTPASE-ACTIVATING PROTEIN 1"/>
    <property type="match status" value="1"/>
</dbReference>
<feature type="compositionally biased region" description="Low complexity" evidence="6">
    <location>
        <begin position="149"/>
        <end position="180"/>
    </location>
</feature>
<feature type="compositionally biased region" description="Polar residues" evidence="6">
    <location>
        <begin position="386"/>
        <end position="401"/>
    </location>
</feature>
<reference evidence="8 9" key="1">
    <citation type="journal article" date="2022" name="Nat. Ecol. Evol.">
        <title>A masculinizing supergene underlies an exaggerated male reproductive morph in a spider.</title>
        <authorList>
            <person name="Hendrickx F."/>
            <person name="De Corte Z."/>
            <person name="Sonet G."/>
            <person name="Van Belleghem S.M."/>
            <person name="Kostlbacher S."/>
            <person name="Vangestel C."/>
        </authorList>
    </citation>
    <scope>NUCLEOTIDE SEQUENCE [LARGE SCALE GENOMIC DNA]</scope>
    <source>
        <strain evidence="8">W744_W776</strain>
    </source>
</reference>
<feature type="compositionally biased region" description="Polar residues" evidence="6">
    <location>
        <begin position="187"/>
        <end position="206"/>
    </location>
</feature>
<dbReference type="GO" id="GO:0032012">
    <property type="term" value="P:regulation of ARF protein signal transduction"/>
    <property type="evidence" value="ECO:0007669"/>
    <property type="project" value="TreeGrafter"/>
</dbReference>
<gene>
    <name evidence="8" type="ORF">JTE90_028509</name>
</gene>
<evidence type="ECO:0000259" key="7">
    <source>
        <dbReference type="PROSITE" id="PS50115"/>
    </source>
</evidence>
<feature type="region of interest" description="Disordered" evidence="6">
    <location>
        <begin position="213"/>
        <end position="232"/>
    </location>
</feature>
<name>A0AAV6VX27_9ARAC</name>
<dbReference type="Pfam" id="PF01412">
    <property type="entry name" value="ArfGap"/>
    <property type="match status" value="1"/>
</dbReference>
<organism evidence="8 9">
    <name type="scientific">Oedothorax gibbosus</name>
    <dbReference type="NCBI Taxonomy" id="931172"/>
    <lineage>
        <taxon>Eukaryota</taxon>
        <taxon>Metazoa</taxon>
        <taxon>Ecdysozoa</taxon>
        <taxon>Arthropoda</taxon>
        <taxon>Chelicerata</taxon>
        <taxon>Arachnida</taxon>
        <taxon>Araneae</taxon>
        <taxon>Araneomorphae</taxon>
        <taxon>Entelegynae</taxon>
        <taxon>Araneoidea</taxon>
        <taxon>Linyphiidae</taxon>
        <taxon>Erigoninae</taxon>
        <taxon>Oedothorax</taxon>
    </lineage>
</organism>
<dbReference type="GO" id="GO:0030100">
    <property type="term" value="P:regulation of endocytosis"/>
    <property type="evidence" value="ECO:0007669"/>
    <property type="project" value="TreeGrafter"/>
</dbReference>
<feature type="region of interest" description="Disordered" evidence="6">
    <location>
        <begin position="348"/>
        <end position="489"/>
    </location>
</feature>